<evidence type="ECO:0000256" key="1">
    <source>
        <dbReference type="ARBA" id="ARBA00022679"/>
    </source>
</evidence>
<proteinExistence type="predicted"/>
<accession>A0A8J5WY41</accession>
<dbReference type="GO" id="GO:0010142">
    <property type="term" value="P:farnesyl diphosphate biosynthetic process, mevalonate pathway"/>
    <property type="evidence" value="ECO:0007669"/>
    <property type="project" value="InterPro"/>
</dbReference>
<reference evidence="3" key="2">
    <citation type="submission" date="2021-02" db="EMBL/GenBank/DDBJ databases">
        <authorList>
            <person name="Kimball J.A."/>
            <person name="Haas M.W."/>
            <person name="Macchietto M."/>
            <person name="Kono T."/>
            <person name="Duquette J."/>
            <person name="Shao M."/>
        </authorList>
    </citation>
    <scope>NUCLEOTIDE SEQUENCE</scope>
    <source>
        <tissue evidence="3">Fresh leaf tissue</tissue>
    </source>
</reference>
<dbReference type="PANTHER" id="PTHR43323:SF6">
    <property type="entry name" value="HYDROXYMETHYLGLUTARYL-COA SYNTHASE"/>
    <property type="match status" value="1"/>
</dbReference>
<keyword evidence="4" id="KW-1185">Reference proteome</keyword>
<sequence>MLSLALDSCYNVFCKKYEKLEGKQFSIYDADYVVFHSPYNKACQQVAKHLYDSKVQPTTLIPKQVGNMYTASLYAALASVIHNKNGTLAGQRIVMFSYGSGLTSTMFSFKINEGQHPFSLSNIASILDVSKKLESRHVVAPEKFVAALKLLEHRYGTKDFAMSQDTSLIAPGTYYLTQVDHIYRTFYAVKGAAPATAVSNGH</sequence>
<dbReference type="EMBL" id="JAAALK010000079">
    <property type="protein sequence ID" value="KAG8095628.1"/>
    <property type="molecule type" value="Genomic_DNA"/>
</dbReference>
<dbReference type="AlphaFoldDB" id="A0A8J5WY41"/>
<dbReference type="GO" id="GO:0006084">
    <property type="term" value="P:acetyl-CoA metabolic process"/>
    <property type="evidence" value="ECO:0007669"/>
    <property type="project" value="InterPro"/>
</dbReference>
<protein>
    <recommendedName>
        <fullName evidence="2">Hydroxymethylglutaryl-coenzyme A synthase C-terminal domain-containing protein</fullName>
    </recommendedName>
</protein>
<comment type="caution">
    <text evidence="3">The sequence shown here is derived from an EMBL/GenBank/DDBJ whole genome shotgun (WGS) entry which is preliminary data.</text>
</comment>
<organism evidence="3 4">
    <name type="scientific">Zizania palustris</name>
    <name type="common">Northern wild rice</name>
    <dbReference type="NCBI Taxonomy" id="103762"/>
    <lineage>
        <taxon>Eukaryota</taxon>
        <taxon>Viridiplantae</taxon>
        <taxon>Streptophyta</taxon>
        <taxon>Embryophyta</taxon>
        <taxon>Tracheophyta</taxon>
        <taxon>Spermatophyta</taxon>
        <taxon>Magnoliopsida</taxon>
        <taxon>Liliopsida</taxon>
        <taxon>Poales</taxon>
        <taxon>Poaceae</taxon>
        <taxon>BOP clade</taxon>
        <taxon>Oryzoideae</taxon>
        <taxon>Oryzeae</taxon>
        <taxon>Zizaniinae</taxon>
        <taxon>Zizania</taxon>
    </lineage>
</organism>
<keyword evidence="1" id="KW-0808">Transferase</keyword>
<dbReference type="GO" id="GO:0004421">
    <property type="term" value="F:hydroxymethylglutaryl-CoA synthase activity"/>
    <property type="evidence" value="ECO:0007669"/>
    <property type="project" value="InterPro"/>
</dbReference>
<dbReference type="Proteomes" id="UP000729402">
    <property type="component" value="Unassembled WGS sequence"/>
</dbReference>
<evidence type="ECO:0000259" key="2">
    <source>
        <dbReference type="Pfam" id="PF08540"/>
    </source>
</evidence>
<evidence type="ECO:0000313" key="4">
    <source>
        <dbReference type="Proteomes" id="UP000729402"/>
    </source>
</evidence>
<gene>
    <name evidence="3" type="ORF">GUJ93_ZPchr0013g37999</name>
</gene>
<dbReference type="OrthoDB" id="1269963at2759"/>
<evidence type="ECO:0000313" key="3">
    <source>
        <dbReference type="EMBL" id="KAG8095628.1"/>
    </source>
</evidence>
<reference evidence="3" key="1">
    <citation type="journal article" date="2021" name="bioRxiv">
        <title>Whole Genome Assembly and Annotation of Northern Wild Rice, Zizania palustris L., Supports a Whole Genome Duplication in the Zizania Genus.</title>
        <authorList>
            <person name="Haas M."/>
            <person name="Kono T."/>
            <person name="Macchietto M."/>
            <person name="Millas R."/>
            <person name="McGilp L."/>
            <person name="Shao M."/>
            <person name="Duquette J."/>
            <person name="Hirsch C.N."/>
            <person name="Kimball J."/>
        </authorList>
    </citation>
    <scope>NUCLEOTIDE SEQUENCE</scope>
    <source>
        <tissue evidence="3">Fresh leaf tissue</tissue>
    </source>
</reference>
<feature type="domain" description="Hydroxymethylglutaryl-coenzyme A synthase C-terminal" evidence="2">
    <location>
        <begin position="41"/>
        <end position="190"/>
    </location>
</feature>
<name>A0A8J5WY41_ZIZPA</name>
<dbReference type="InterPro" id="IPR013746">
    <property type="entry name" value="HMG_CoA_synt_C_dom"/>
</dbReference>
<dbReference type="PANTHER" id="PTHR43323">
    <property type="entry name" value="3-HYDROXY-3-METHYLGLUTARYL COENZYME A SYNTHASE"/>
    <property type="match status" value="1"/>
</dbReference>
<dbReference type="Pfam" id="PF08540">
    <property type="entry name" value="HMG_CoA_synt_C"/>
    <property type="match status" value="1"/>
</dbReference>